<feature type="transmembrane region" description="Helical" evidence="1">
    <location>
        <begin position="132"/>
        <end position="162"/>
    </location>
</feature>
<reference evidence="2 3" key="1">
    <citation type="submission" date="2014-11" db="EMBL/GenBank/DDBJ databases">
        <title>Genome of a novel goose pathogen.</title>
        <authorList>
            <person name="Hansen C.M."/>
            <person name="Hueffer K."/>
            <person name="Choi S.C."/>
        </authorList>
    </citation>
    <scope>NUCLEOTIDE SEQUENCE [LARGE SCALE GENOMIC DNA]</scope>
    <source>
        <strain evidence="2 3">KH1503</strain>
    </source>
</reference>
<protein>
    <submittedName>
        <fullName evidence="2">Membrane protein</fullName>
    </submittedName>
</protein>
<sequence length="163" mass="16440">MFSILIILGLIALLIGLLGTIYPAIPGLGLMFAGAWLIAYAGDYQIIGTATLIFLGIVAAAGTAMDYVAGMLGAKFTGASKTAVWGALIGGIAGAFFSLPGLLLGPLVGAGIGEFWARKDLLSAGKVGLGTFIGFIVGVIAKLGCALTIIFTLAVMGVISLFQ</sequence>
<feature type="transmembrane region" description="Helical" evidence="1">
    <location>
        <begin position="47"/>
        <end position="72"/>
    </location>
</feature>
<organism evidence="2 3">
    <name type="scientific">Neisseria arctica</name>
    <dbReference type="NCBI Taxonomy" id="1470200"/>
    <lineage>
        <taxon>Bacteria</taxon>
        <taxon>Pseudomonadati</taxon>
        <taxon>Pseudomonadota</taxon>
        <taxon>Betaproteobacteria</taxon>
        <taxon>Neisseriales</taxon>
        <taxon>Neisseriaceae</taxon>
        <taxon>Neisseria</taxon>
    </lineage>
</organism>
<dbReference type="RefSeq" id="WP_047761481.1">
    <property type="nucleotide sequence ID" value="NZ_CP091510.1"/>
</dbReference>
<gene>
    <name evidence="2" type="ORF">PL75_08400</name>
</gene>
<dbReference type="AlphaFoldDB" id="A0A0J0YQK6"/>
<dbReference type="PANTHER" id="PTHR39165">
    <property type="entry name" value="IG HYPOTHETICAL 17883"/>
    <property type="match status" value="1"/>
</dbReference>
<dbReference type="PATRIC" id="fig|1470200.3.peg.604"/>
<evidence type="ECO:0000313" key="3">
    <source>
        <dbReference type="Proteomes" id="UP000036027"/>
    </source>
</evidence>
<dbReference type="OrthoDB" id="9134540at2"/>
<dbReference type="EMBL" id="JTDO01000013">
    <property type="protein sequence ID" value="KLT72406.1"/>
    <property type="molecule type" value="Genomic_DNA"/>
</dbReference>
<keyword evidence="1" id="KW-0812">Transmembrane</keyword>
<feature type="transmembrane region" description="Helical" evidence="1">
    <location>
        <begin position="84"/>
        <end position="112"/>
    </location>
</feature>
<evidence type="ECO:0000313" key="2">
    <source>
        <dbReference type="EMBL" id="KLT72406.1"/>
    </source>
</evidence>
<comment type="caution">
    <text evidence="2">The sequence shown here is derived from an EMBL/GenBank/DDBJ whole genome shotgun (WGS) entry which is preliminary data.</text>
</comment>
<dbReference type="Proteomes" id="UP000036027">
    <property type="component" value="Unassembled WGS sequence"/>
</dbReference>
<dbReference type="STRING" id="1470200.PL75_08400"/>
<dbReference type="PANTHER" id="PTHR39165:SF1">
    <property type="entry name" value="DUF456 DOMAIN-CONTAINING PROTEIN"/>
    <property type="match status" value="1"/>
</dbReference>
<proteinExistence type="predicted"/>
<dbReference type="InterPro" id="IPR007403">
    <property type="entry name" value="DUF456"/>
</dbReference>
<dbReference type="Pfam" id="PF04306">
    <property type="entry name" value="DUF456"/>
    <property type="match status" value="1"/>
</dbReference>
<accession>A0A0J0YQK6</accession>
<keyword evidence="1" id="KW-1133">Transmembrane helix</keyword>
<keyword evidence="1" id="KW-0472">Membrane</keyword>
<evidence type="ECO:0000256" key="1">
    <source>
        <dbReference type="SAM" id="Phobius"/>
    </source>
</evidence>
<keyword evidence="3" id="KW-1185">Reference proteome</keyword>
<name>A0A0J0YQK6_9NEIS</name>